<evidence type="ECO:0000256" key="2">
    <source>
        <dbReference type="ARBA" id="ARBA00022448"/>
    </source>
</evidence>
<keyword evidence="3 8" id="KW-0375">Hydrogen ion transport</keyword>
<evidence type="ECO:0000256" key="1">
    <source>
        <dbReference type="ARBA" id="ARBA00004370"/>
    </source>
</evidence>
<dbReference type="RefSeq" id="WP_035344715.1">
    <property type="nucleotide sequence ID" value="NZ_BAUU01000018.1"/>
</dbReference>
<dbReference type="Proteomes" id="UP000018895">
    <property type="component" value="Unassembled WGS sequence"/>
</dbReference>
<keyword evidence="7 8" id="KW-0066">ATP synthesis</keyword>
<evidence type="ECO:0000256" key="6">
    <source>
        <dbReference type="ARBA" id="ARBA00023196"/>
    </source>
</evidence>
<evidence type="ECO:0000256" key="8">
    <source>
        <dbReference type="HAMAP-Rule" id="MF_01416"/>
    </source>
</evidence>
<dbReference type="HAMAP" id="MF_01416">
    <property type="entry name" value="ATP_synth_delta_bact"/>
    <property type="match status" value="1"/>
</dbReference>
<keyword evidence="6 8" id="KW-0139">CF(1)</keyword>
<protein>
    <recommendedName>
        <fullName evidence="8">ATP synthase subunit delta</fullName>
    </recommendedName>
    <alternativeName>
        <fullName evidence="8">ATP synthase F(1) sector subunit delta</fullName>
    </alternativeName>
    <alternativeName>
        <fullName evidence="8">F-type ATPase subunit delta</fullName>
        <shortName evidence="8">F-ATPase subunit delta</shortName>
    </alternativeName>
</protein>
<reference evidence="10" key="1">
    <citation type="journal article" date="2014" name="Genome Announc.">
        <title>Draft Genome Sequences of Three Alkaliphilic Bacillus Strains, Bacillus wakoensis JCM 9140T, Bacillus akibai JCM 9157T, and Bacillus hemicellulosilyticus JCM 9152T.</title>
        <authorList>
            <person name="Yuki M."/>
            <person name="Oshima K."/>
            <person name="Suda W."/>
            <person name="Oshida Y."/>
            <person name="Kitamura K."/>
            <person name="Iida T."/>
            <person name="Hattori M."/>
            <person name="Ohkuma M."/>
        </authorList>
    </citation>
    <scope>NUCLEOTIDE SEQUENCE [LARGE SCALE GENOMIC DNA]</scope>
    <source>
        <strain evidence="10">JCM 9152</strain>
    </source>
</reference>
<dbReference type="AlphaFoldDB" id="W4QGU4"/>
<dbReference type="OrthoDB" id="9802471at2"/>
<dbReference type="Pfam" id="PF00213">
    <property type="entry name" value="OSCP"/>
    <property type="match status" value="1"/>
</dbReference>
<organism evidence="10 11">
    <name type="scientific">Halalkalibacter hemicellulosilyticusJCM 9152</name>
    <dbReference type="NCBI Taxonomy" id="1236971"/>
    <lineage>
        <taxon>Bacteria</taxon>
        <taxon>Bacillati</taxon>
        <taxon>Bacillota</taxon>
        <taxon>Bacilli</taxon>
        <taxon>Bacillales</taxon>
        <taxon>Bacillaceae</taxon>
        <taxon>Halalkalibacter</taxon>
    </lineage>
</organism>
<sequence>MSNLTVANRYAEALFKVAQEKNVLNELNAELQLVKDVIELTPEFVQFVSHPKVKTDKKQAFIKESFGQALSEPSLHLIYLLVDRKRTDILVPLIQTFKKLALDAQDKAEALVYSAKPLAKEDEQQIAELFAKKAGKKQLEVKNVVDQELIGGLKIRIGDRIYDGSVKAQLDRMQRQLIAGTR</sequence>
<accession>W4QGU4</accession>
<dbReference type="GO" id="GO:0045259">
    <property type="term" value="C:proton-transporting ATP synthase complex"/>
    <property type="evidence" value="ECO:0007669"/>
    <property type="project" value="UniProtKB-KW"/>
</dbReference>
<keyword evidence="5 8" id="KW-0472">Membrane</keyword>
<comment type="subcellular location">
    <subcellularLocation>
        <location evidence="8">Cell membrane</location>
        <topology evidence="8">Peripheral membrane protein</topology>
    </subcellularLocation>
    <subcellularLocation>
        <location evidence="1">Membrane</location>
    </subcellularLocation>
</comment>
<dbReference type="EMBL" id="BAUU01000018">
    <property type="protein sequence ID" value="GAE31306.1"/>
    <property type="molecule type" value="Genomic_DNA"/>
</dbReference>
<dbReference type="InterPro" id="IPR026015">
    <property type="entry name" value="ATP_synth_OSCP/delta_N_sf"/>
</dbReference>
<evidence type="ECO:0000256" key="7">
    <source>
        <dbReference type="ARBA" id="ARBA00023310"/>
    </source>
</evidence>
<keyword evidence="4 8" id="KW-0406">Ion transport</keyword>
<dbReference type="InterPro" id="IPR020781">
    <property type="entry name" value="ATPase_OSCP/d_CS"/>
</dbReference>
<evidence type="ECO:0000256" key="5">
    <source>
        <dbReference type="ARBA" id="ARBA00023136"/>
    </source>
</evidence>
<comment type="similarity">
    <text evidence="8">Belongs to the ATPase delta chain family.</text>
</comment>
<dbReference type="NCBIfam" id="NF004403">
    <property type="entry name" value="PRK05758.2-4"/>
    <property type="match status" value="1"/>
</dbReference>
<comment type="caution">
    <text evidence="10">The sequence shown here is derived from an EMBL/GenBank/DDBJ whole genome shotgun (WGS) entry which is preliminary data.</text>
</comment>
<dbReference type="STRING" id="1236971.JCM9152_2765"/>
<dbReference type="PANTHER" id="PTHR11910">
    <property type="entry name" value="ATP SYNTHASE DELTA CHAIN"/>
    <property type="match status" value="1"/>
</dbReference>
<dbReference type="Gene3D" id="1.10.520.20">
    <property type="entry name" value="N-terminal domain of the delta subunit of the F1F0-ATP synthase"/>
    <property type="match status" value="1"/>
</dbReference>
<dbReference type="InterPro" id="IPR000711">
    <property type="entry name" value="ATPase_OSCP/dsu"/>
</dbReference>
<evidence type="ECO:0000256" key="9">
    <source>
        <dbReference type="SAM" id="Coils"/>
    </source>
</evidence>
<evidence type="ECO:0000256" key="4">
    <source>
        <dbReference type="ARBA" id="ARBA00023065"/>
    </source>
</evidence>
<proteinExistence type="inferred from homology"/>
<comment type="function">
    <text evidence="8">F(1)F(0) ATP synthase produces ATP from ADP in the presence of a proton or sodium gradient. F-type ATPases consist of two structural domains, F(1) containing the extramembraneous catalytic core and F(0) containing the membrane proton channel, linked together by a central stalk and a peripheral stalk. During catalysis, ATP synthesis in the catalytic domain of F(1) is coupled via a rotary mechanism of the central stalk subunits to proton translocation.</text>
</comment>
<name>W4QGU4_9BACI</name>
<evidence type="ECO:0000313" key="11">
    <source>
        <dbReference type="Proteomes" id="UP000018895"/>
    </source>
</evidence>
<dbReference type="GO" id="GO:0046933">
    <property type="term" value="F:proton-transporting ATP synthase activity, rotational mechanism"/>
    <property type="evidence" value="ECO:0007669"/>
    <property type="project" value="UniProtKB-UniRule"/>
</dbReference>
<gene>
    <name evidence="8" type="primary">atpH</name>
    <name evidence="10" type="ORF">JCM9152_2765</name>
</gene>
<dbReference type="NCBIfam" id="TIGR01145">
    <property type="entry name" value="ATP_synt_delta"/>
    <property type="match status" value="1"/>
</dbReference>
<evidence type="ECO:0000256" key="3">
    <source>
        <dbReference type="ARBA" id="ARBA00022781"/>
    </source>
</evidence>
<dbReference type="PRINTS" id="PR00125">
    <property type="entry name" value="ATPASEDELTA"/>
</dbReference>
<keyword evidence="11" id="KW-1185">Reference proteome</keyword>
<keyword evidence="2 8" id="KW-0813">Transport</keyword>
<feature type="coiled-coil region" evidence="9">
    <location>
        <begin position="10"/>
        <end position="37"/>
    </location>
</feature>
<keyword evidence="9" id="KW-0175">Coiled coil</keyword>
<dbReference type="GO" id="GO:0005886">
    <property type="term" value="C:plasma membrane"/>
    <property type="evidence" value="ECO:0007669"/>
    <property type="project" value="UniProtKB-SubCell"/>
</dbReference>
<evidence type="ECO:0000313" key="10">
    <source>
        <dbReference type="EMBL" id="GAE31306.1"/>
    </source>
</evidence>
<comment type="function">
    <text evidence="8">This protein is part of the stalk that links CF(0) to CF(1). It either transmits conformational changes from CF(0) to CF(1) or is implicated in proton conduction.</text>
</comment>
<dbReference type="SUPFAM" id="SSF47928">
    <property type="entry name" value="N-terminal domain of the delta subunit of the F1F0-ATP synthase"/>
    <property type="match status" value="1"/>
</dbReference>
<dbReference type="PROSITE" id="PS00389">
    <property type="entry name" value="ATPASE_DELTA"/>
    <property type="match status" value="1"/>
</dbReference>
<keyword evidence="8" id="KW-1003">Cell membrane</keyword>